<dbReference type="AlphaFoldDB" id="A0A834F8Q7"/>
<protein>
    <submittedName>
        <fullName evidence="2">Uncharacterized protein</fullName>
    </submittedName>
</protein>
<feature type="region of interest" description="Disordered" evidence="1">
    <location>
        <begin position="76"/>
        <end position="96"/>
    </location>
</feature>
<comment type="caution">
    <text evidence="2">The sequence shown here is derived from an EMBL/GenBank/DDBJ whole genome shotgun (WGS) entry which is preliminary data.</text>
</comment>
<dbReference type="Proteomes" id="UP000646548">
    <property type="component" value="Unassembled WGS sequence"/>
</dbReference>
<evidence type="ECO:0000313" key="2">
    <source>
        <dbReference type="EMBL" id="KAF6729185.1"/>
    </source>
</evidence>
<sequence length="96" mass="10600">MSLGTGQPLRTGLTPQAPCLHESGVSYVITKLQVFAPPTRRLMSRNCVRVPAPSTCSRNRLKKLAPAVPTPFKVRQENRCEQEQPADFNPLLTGSR</sequence>
<accession>A0A834F8Q7</accession>
<proteinExistence type="predicted"/>
<gene>
    <name evidence="2" type="ORF">FQA47_007417</name>
</gene>
<evidence type="ECO:0000256" key="1">
    <source>
        <dbReference type="SAM" id="MobiDB-lite"/>
    </source>
</evidence>
<name>A0A834F8Q7_ORYME</name>
<dbReference type="EMBL" id="WKFB01000264">
    <property type="protein sequence ID" value="KAF6729185.1"/>
    <property type="molecule type" value="Genomic_DNA"/>
</dbReference>
<organism evidence="2 3">
    <name type="scientific">Oryzias melastigma</name>
    <name type="common">Marine medaka</name>
    <dbReference type="NCBI Taxonomy" id="30732"/>
    <lineage>
        <taxon>Eukaryota</taxon>
        <taxon>Metazoa</taxon>
        <taxon>Chordata</taxon>
        <taxon>Craniata</taxon>
        <taxon>Vertebrata</taxon>
        <taxon>Euteleostomi</taxon>
        <taxon>Actinopterygii</taxon>
        <taxon>Neopterygii</taxon>
        <taxon>Teleostei</taxon>
        <taxon>Neoteleostei</taxon>
        <taxon>Acanthomorphata</taxon>
        <taxon>Ovalentaria</taxon>
        <taxon>Atherinomorphae</taxon>
        <taxon>Beloniformes</taxon>
        <taxon>Adrianichthyidae</taxon>
        <taxon>Oryziinae</taxon>
        <taxon>Oryzias</taxon>
    </lineage>
</organism>
<evidence type="ECO:0000313" key="3">
    <source>
        <dbReference type="Proteomes" id="UP000646548"/>
    </source>
</evidence>
<reference evidence="2" key="1">
    <citation type="journal article" name="BMC Genomics">
        <title>Long-read sequencing and de novo genome assembly of marine medaka (Oryzias melastigma).</title>
        <authorList>
            <person name="Liang P."/>
            <person name="Saqib H.S.A."/>
            <person name="Ni X."/>
            <person name="Shen Y."/>
        </authorList>
    </citation>
    <scope>NUCLEOTIDE SEQUENCE</scope>
    <source>
        <strain evidence="2">Bigg-433</strain>
    </source>
</reference>